<protein>
    <recommendedName>
        <fullName evidence="3">DDE Tnp4 domain-containing protein</fullName>
    </recommendedName>
</protein>
<gene>
    <name evidence="1" type="ORF">J437_LFUL006529</name>
</gene>
<sequence length="475" mass="53418">MPMANKKARLRIPGRADVVNTAQGQRLWFGSVPFLGAVGGRTQAKEGLKKHRGFVVCRRKIVMDENLDVDASRKCLSAHTTYDLAAASQKCGSNIYVTIRTSVSKPTDLAAILAVLLSASQDPEAFLNLVNLVTDSDISKQLFRVQPFWRANDVRDTLPIVANLSHIKEERTLLKKSKSGSLVSVFDDFLDSKYSNADLFASAIDIDCESVGTFCEQLKLAAELSGWDGKETLRTAKLSLGGEAAEFARTKIECRKASTFGELNLLKRYQSKKSSRFFRELLSTLRIGAAEDVETFEDGEKSKRENHDKSNAEKVYSTLQYKINLDTFSLFPFVSQVMHIHDGIYNILLPYTQYFATGKHTTFRTIVTERAIENLKDEYMPTPTTTLWSKAANRYWELWNLPNCVGSSDGKHIRIKASAISGSTDQLQLPEPAPLPGEESVFLFYFVADEAFPLSYNLMKPYPRRQLTNERRIFN</sequence>
<reference evidence="1" key="1">
    <citation type="submission" date="2013-04" db="EMBL/GenBank/DDBJ databases">
        <authorList>
            <person name="Qu J."/>
            <person name="Murali S.C."/>
            <person name="Bandaranaike D."/>
            <person name="Bellair M."/>
            <person name="Blankenburg K."/>
            <person name="Chao H."/>
            <person name="Dinh H."/>
            <person name="Doddapaneni H."/>
            <person name="Downs B."/>
            <person name="Dugan-Rocha S."/>
            <person name="Elkadiri S."/>
            <person name="Gnanaolivu R.D."/>
            <person name="Hernandez B."/>
            <person name="Javaid M."/>
            <person name="Jayaseelan J.C."/>
            <person name="Lee S."/>
            <person name="Li M."/>
            <person name="Ming W."/>
            <person name="Munidasa M."/>
            <person name="Muniz J."/>
            <person name="Nguyen L."/>
            <person name="Ongeri F."/>
            <person name="Osuji N."/>
            <person name="Pu L.-L."/>
            <person name="Puazo M."/>
            <person name="Qu C."/>
            <person name="Quiroz J."/>
            <person name="Raj R."/>
            <person name="Weissenberger G."/>
            <person name="Xin Y."/>
            <person name="Zou X."/>
            <person name="Han Y."/>
            <person name="Richards S."/>
            <person name="Worley K."/>
            <person name="Muzny D."/>
            <person name="Gibbs R."/>
        </authorList>
    </citation>
    <scope>NUCLEOTIDE SEQUENCE</scope>
    <source>
        <strain evidence="1">Sampled in the wild</strain>
    </source>
</reference>
<evidence type="ECO:0000313" key="1">
    <source>
        <dbReference type="EMBL" id="KAG8234641.1"/>
    </source>
</evidence>
<dbReference type="EMBL" id="KZ308836">
    <property type="protein sequence ID" value="KAG8234641.1"/>
    <property type="molecule type" value="Genomic_DNA"/>
</dbReference>
<organism evidence="1 2">
    <name type="scientific">Ladona fulva</name>
    <name type="common">Scarce chaser dragonfly</name>
    <name type="synonym">Libellula fulva</name>
    <dbReference type="NCBI Taxonomy" id="123851"/>
    <lineage>
        <taxon>Eukaryota</taxon>
        <taxon>Metazoa</taxon>
        <taxon>Ecdysozoa</taxon>
        <taxon>Arthropoda</taxon>
        <taxon>Hexapoda</taxon>
        <taxon>Insecta</taxon>
        <taxon>Pterygota</taxon>
        <taxon>Palaeoptera</taxon>
        <taxon>Odonata</taxon>
        <taxon>Epiprocta</taxon>
        <taxon>Anisoptera</taxon>
        <taxon>Libelluloidea</taxon>
        <taxon>Libellulidae</taxon>
        <taxon>Ladona</taxon>
    </lineage>
</organism>
<accession>A0A8K0KIP2</accession>
<name>A0A8K0KIP2_LADFU</name>
<evidence type="ECO:0000313" key="2">
    <source>
        <dbReference type="Proteomes" id="UP000792457"/>
    </source>
</evidence>
<reference evidence="1" key="2">
    <citation type="submission" date="2017-10" db="EMBL/GenBank/DDBJ databases">
        <title>Ladona fulva Genome sequencing and assembly.</title>
        <authorList>
            <person name="Murali S."/>
            <person name="Richards S."/>
            <person name="Bandaranaike D."/>
            <person name="Bellair M."/>
            <person name="Blankenburg K."/>
            <person name="Chao H."/>
            <person name="Dinh H."/>
            <person name="Doddapaneni H."/>
            <person name="Dugan-Rocha S."/>
            <person name="Elkadiri S."/>
            <person name="Gnanaolivu R."/>
            <person name="Hernandez B."/>
            <person name="Skinner E."/>
            <person name="Javaid M."/>
            <person name="Lee S."/>
            <person name="Li M."/>
            <person name="Ming W."/>
            <person name="Munidasa M."/>
            <person name="Muniz J."/>
            <person name="Nguyen L."/>
            <person name="Hughes D."/>
            <person name="Osuji N."/>
            <person name="Pu L.-L."/>
            <person name="Puazo M."/>
            <person name="Qu C."/>
            <person name="Quiroz J."/>
            <person name="Raj R."/>
            <person name="Weissenberger G."/>
            <person name="Xin Y."/>
            <person name="Zou X."/>
            <person name="Han Y."/>
            <person name="Worley K."/>
            <person name="Muzny D."/>
            <person name="Gibbs R."/>
        </authorList>
    </citation>
    <scope>NUCLEOTIDE SEQUENCE</scope>
    <source>
        <strain evidence="1">Sampled in the wild</strain>
    </source>
</reference>
<keyword evidence="2" id="KW-1185">Reference proteome</keyword>
<evidence type="ECO:0008006" key="3">
    <source>
        <dbReference type="Google" id="ProtNLM"/>
    </source>
</evidence>
<dbReference type="Proteomes" id="UP000792457">
    <property type="component" value="Unassembled WGS sequence"/>
</dbReference>
<dbReference type="AlphaFoldDB" id="A0A8K0KIP2"/>
<dbReference type="OrthoDB" id="7488542at2759"/>
<comment type="caution">
    <text evidence="1">The sequence shown here is derived from an EMBL/GenBank/DDBJ whole genome shotgun (WGS) entry which is preliminary data.</text>
</comment>
<proteinExistence type="predicted"/>